<reference evidence="5 6" key="1">
    <citation type="submission" date="2019-08" db="EMBL/GenBank/DDBJ databases">
        <authorList>
            <person name="Alioto T."/>
            <person name="Alioto T."/>
            <person name="Gomez Garrido J."/>
        </authorList>
    </citation>
    <scope>NUCLEOTIDE SEQUENCE [LARGE SCALE GENOMIC DNA]</scope>
</reference>
<feature type="compositionally biased region" description="Polar residues" evidence="3">
    <location>
        <begin position="1"/>
        <end position="28"/>
    </location>
</feature>
<dbReference type="EMBL" id="CABPRJ010000079">
    <property type="protein sequence ID" value="VVC27265.1"/>
    <property type="molecule type" value="Genomic_DNA"/>
</dbReference>
<evidence type="ECO:0000256" key="2">
    <source>
        <dbReference type="PROSITE-ProRule" id="PRU00339"/>
    </source>
</evidence>
<accession>A0A5E4M520</accession>
<dbReference type="Proteomes" id="UP000325440">
    <property type="component" value="Unassembled WGS sequence"/>
</dbReference>
<evidence type="ECO:0000313" key="6">
    <source>
        <dbReference type="Proteomes" id="UP000325440"/>
    </source>
</evidence>
<dbReference type="Pfam" id="PF16669">
    <property type="entry name" value="TTC5_OB"/>
    <property type="match status" value="1"/>
</dbReference>
<dbReference type="Pfam" id="PF13181">
    <property type="entry name" value="TPR_8"/>
    <property type="match status" value="1"/>
</dbReference>
<dbReference type="InterPro" id="IPR019734">
    <property type="entry name" value="TPR_rpt"/>
</dbReference>
<feature type="domain" description="Tetratricopeptide repeat protein 5 OB fold" evidence="4">
    <location>
        <begin position="452"/>
        <end position="560"/>
    </location>
</feature>
<dbReference type="SMART" id="SM00028">
    <property type="entry name" value="TPR"/>
    <property type="match status" value="3"/>
</dbReference>
<protein>
    <submittedName>
        <fullName evidence="5">Tetratricopeptide repeat,Tetratricopeptide repeat-containing domain,Tetratricopeptide-like helical</fullName>
    </submittedName>
</protein>
<evidence type="ECO:0000256" key="3">
    <source>
        <dbReference type="SAM" id="MobiDB-lite"/>
    </source>
</evidence>
<dbReference type="InterPro" id="IPR032076">
    <property type="entry name" value="TTC5_OB"/>
</dbReference>
<evidence type="ECO:0000313" key="5">
    <source>
        <dbReference type="EMBL" id="VVC27265.1"/>
    </source>
</evidence>
<feature type="compositionally biased region" description="Polar residues" evidence="3">
    <location>
        <begin position="54"/>
        <end position="80"/>
    </location>
</feature>
<proteinExistence type="predicted"/>
<dbReference type="PANTHER" id="PTHR12558:SF50">
    <property type="entry name" value="ASSEMBLY CHAPERONE OF RPL4-RELATED"/>
    <property type="match status" value="1"/>
</dbReference>
<organism evidence="5 6">
    <name type="scientific">Cinara cedri</name>
    <dbReference type="NCBI Taxonomy" id="506608"/>
    <lineage>
        <taxon>Eukaryota</taxon>
        <taxon>Metazoa</taxon>
        <taxon>Ecdysozoa</taxon>
        <taxon>Arthropoda</taxon>
        <taxon>Hexapoda</taxon>
        <taxon>Insecta</taxon>
        <taxon>Pterygota</taxon>
        <taxon>Neoptera</taxon>
        <taxon>Paraneoptera</taxon>
        <taxon>Hemiptera</taxon>
        <taxon>Sternorrhyncha</taxon>
        <taxon>Aphidomorpha</taxon>
        <taxon>Aphidoidea</taxon>
        <taxon>Aphididae</taxon>
        <taxon>Lachninae</taxon>
        <taxon>Cinara</taxon>
    </lineage>
</organism>
<sequence length="570" mass="65228">MSVNQQTDEFESQKNNNENGEQPNSSTLKEAHEDPKQSESTSILDNLQVPIKMSINQQNDEFESQKNNNENGEQPNSSTLKEAHEDPKQSRCTSILDYLQVSLKMSGNQQPDEFESEKNNNESGEEPNSSTLKEVHEDPKQSRCTPILDYLQSRIKELYMFKNNLFENCTKENPHDKENLRKKIDEVILMVKEKKEAAIAENKALYYYLLGKTWCVQHPVDDECIHMLKKSLKLNPNNSEGWNLLGECLVHLKMFSKAKHCFITSLKYGKSKQLLRNLAIIMREVQLLTSENVKECLEAGIEYAKEAVQIDYTDGKSWAILGNAYLSLFCIEQEINPLSKSIISYGKALKDTKTAKNPYLHFNRGVAFKYAEMYTEAMISFEKSLQLDPAWDVAKKTLNDLVKYLTTAQTLFQRKGQIRTKQLQQMTRTLDTRSLGLYSKPIKTMTGQLILEPTPLSKLQNGLNCNKVVCGKVVCVVYYQEPVPYTFCMVDKELNCIVVSVYNLSPSKGPVIHDSVAIPEPYMTQIDATYKNQKFQYPNLRVYLPLTMAVNKKCLSADCICQPHFLTKLF</sequence>
<keyword evidence="1 2" id="KW-0802">TPR repeat</keyword>
<dbReference type="SUPFAM" id="SSF48452">
    <property type="entry name" value="TPR-like"/>
    <property type="match status" value="2"/>
</dbReference>
<dbReference type="Pfam" id="PF13431">
    <property type="entry name" value="TPR_17"/>
    <property type="match status" value="1"/>
</dbReference>
<feature type="region of interest" description="Disordered" evidence="3">
    <location>
        <begin position="1"/>
        <end position="90"/>
    </location>
</feature>
<dbReference type="PANTHER" id="PTHR12558">
    <property type="entry name" value="CELL DIVISION CYCLE 16,23,27"/>
    <property type="match status" value="1"/>
</dbReference>
<dbReference type="Gene3D" id="2.40.50.550">
    <property type="match status" value="1"/>
</dbReference>
<gene>
    <name evidence="5" type="ORF">CINCED_3A019882</name>
</gene>
<evidence type="ECO:0000259" key="4">
    <source>
        <dbReference type="Pfam" id="PF16669"/>
    </source>
</evidence>
<feature type="region of interest" description="Disordered" evidence="3">
    <location>
        <begin position="107"/>
        <end position="140"/>
    </location>
</feature>
<dbReference type="AlphaFoldDB" id="A0A5E4M520"/>
<dbReference type="InterPro" id="IPR038645">
    <property type="entry name" value="TTC5_OB_sf"/>
</dbReference>
<dbReference type="PROSITE" id="PS50005">
    <property type="entry name" value="TPR"/>
    <property type="match status" value="1"/>
</dbReference>
<dbReference type="Gene3D" id="1.25.40.10">
    <property type="entry name" value="Tetratricopeptide repeat domain"/>
    <property type="match status" value="1"/>
</dbReference>
<keyword evidence="6" id="KW-1185">Reference proteome</keyword>
<name>A0A5E4M520_9HEMI</name>
<evidence type="ECO:0000256" key="1">
    <source>
        <dbReference type="ARBA" id="ARBA00022803"/>
    </source>
</evidence>
<dbReference type="GO" id="GO:0051301">
    <property type="term" value="P:cell division"/>
    <property type="evidence" value="ECO:0007669"/>
    <property type="project" value="TreeGrafter"/>
</dbReference>
<dbReference type="OrthoDB" id="423589at2759"/>
<dbReference type="InterPro" id="IPR011990">
    <property type="entry name" value="TPR-like_helical_dom_sf"/>
</dbReference>
<feature type="repeat" description="TPR" evidence="2">
    <location>
        <begin position="358"/>
        <end position="391"/>
    </location>
</feature>